<dbReference type="GeneID" id="108665348"/>
<keyword evidence="1" id="KW-0732">Signal</keyword>
<dbReference type="Proteomes" id="UP000694843">
    <property type="component" value="Unplaced"/>
</dbReference>
<proteinExistence type="predicted"/>
<gene>
    <name evidence="3" type="primary">LOC108665348</name>
</gene>
<sequence length="220" mass="25610">MTLKLTLPGLIMTLMMMVKEGDMVWHYPYDLLMTDNYIITNPDYSYEVNSLGECRRTCVSAVACAAYSYTPHPQKSWLWQCFFSNTTEVQRSLEYQPNATTYFKERKPKKYVVTNATYAQPNVTTFWEACGKMGALPGLILSYQDWQNVPFPATGYLYIPLMRSTYGVRRWMNHSHFLDDDGPLPYVTNGYYYTVHVITSTRQIHGTDPGYPYKILCFMY</sequence>
<feature type="chain" id="PRO_5034496487" evidence="1">
    <location>
        <begin position="22"/>
        <end position="220"/>
    </location>
</feature>
<evidence type="ECO:0000313" key="3">
    <source>
        <dbReference type="RefSeq" id="XP_018007582.1"/>
    </source>
</evidence>
<accession>A0A8B7N170</accession>
<protein>
    <submittedName>
        <fullName evidence="3">Uncharacterized protein LOC108665348</fullName>
    </submittedName>
</protein>
<evidence type="ECO:0000256" key="1">
    <source>
        <dbReference type="SAM" id="SignalP"/>
    </source>
</evidence>
<dbReference type="KEGG" id="hazt:108665348"/>
<dbReference type="SUPFAM" id="SSF57414">
    <property type="entry name" value="Hairpin loop containing domain-like"/>
    <property type="match status" value="1"/>
</dbReference>
<evidence type="ECO:0000313" key="2">
    <source>
        <dbReference type="Proteomes" id="UP000694843"/>
    </source>
</evidence>
<dbReference type="AlphaFoldDB" id="A0A8B7N170"/>
<reference evidence="3" key="1">
    <citation type="submission" date="2025-08" db="UniProtKB">
        <authorList>
            <consortium name="RefSeq"/>
        </authorList>
    </citation>
    <scope>IDENTIFICATION</scope>
    <source>
        <tissue evidence="3">Whole organism</tissue>
    </source>
</reference>
<keyword evidence="2" id="KW-1185">Reference proteome</keyword>
<name>A0A8B7N170_HYAAZ</name>
<dbReference type="RefSeq" id="XP_018007582.1">
    <property type="nucleotide sequence ID" value="XM_018152093.2"/>
</dbReference>
<feature type="signal peptide" evidence="1">
    <location>
        <begin position="1"/>
        <end position="21"/>
    </location>
</feature>
<organism evidence="2 3">
    <name type="scientific">Hyalella azteca</name>
    <name type="common">Amphipod</name>
    <dbReference type="NCBI Taxonomy" id="294128"/>
    <lineage>
        <taxon>Eukaryota</taxon>
        <taxon>Metazoa</taxon>
        <taxon>Ecdysozoa</taxon>
        <taxon>Arthropoda</taxon>
        <taxon>Crustacea</taxon>
        <taxon>Multicrustacea</taxon>
        <taxon>Malacostraca</taxon>
        <taxon>Eumalacostraca</taxon>
        <taxon>Peracarida</taxon>
        <taxon>Amphipoda</taxon>
        <taxon>Senticaudata</taxon>
        <taxon>Talitrida</taxon>
        <taxon>Talitroidea</taxon>
        <taxon>Hyalellidae</taxon>
        <taxon>Hyalella</taxon>
    </lineage>
</organism>